<evidence type="ECO:0000256" key="9">
    <source>
        <dbReference type="ARBA" id="ARBA00023242"/>
    </source>
</evidence>
<dbReference type="GO" id="GO:0008312">
    <property type="term" value="F:7S RNA binding"/>
    <property type="evidence" value="ECO:0007669"/>
    <property type="project" value="InterPro"/>
</dbReference>
<dbReference type="GO" id="GO:0005730">
    <property type="term" value="C:nucleolus"/>
    <property type="evidence" value="ECO:0007669"/>
    <property type="project" value="UniProtKB-SubCell"/>
</dbReference>
<dbReference type="GO" id="GO:0030942">
    <property type="term" value="F:endoplasmic reticulum signal peptide binding"/>
    <property type="evidence" value="ECO:0007669"/>
    <property type="project" value="InterPro"/>
</dbReference>
<gene>
    <name evidence="14" type="ORF">BCR36DRAFT_334667</name>
</gene>
<dbReference type="PANTHER" id="PTHR12860">
    <property type="entry name" value="SIGNAL RECOGNITION PARTICLE 68 KDA PROTEIN"/>
    <property type="match status" value="1"/>
</dbReference>
<evidence type="ECO:0000256" key="4">
    <source>
        <dbReference type="ARBA" id="ARBA00009352"/>
    </source>
</evidence>
<dbReference type="STRING" id="1754191.A0A1Y1V076"/>
<feature type="coiled-coil region" evidence="13">
    <location>
        <begin position="504"/>
        <end position="531"/>
    </location>
</feature>
<reference evidence="14 15" key="1">
    <citation type="submission" date="2016-08" db="EMBL/GenBank/DDBJ databases">
        <title>Genomes of anaerobic fungi encode conserved fungal cellulosomes for biomass hydrolysis.</title>
        <authorList>
            <consortium name="DOE Joint Genome Institute"/>
            <person name="Haitjema C.H."/>
            <person name="Gilmore S.P."/>
            <person name="Henske J.K."/>
            <person name="Solomon K.V."/>
            <person name="De Groot R."/>
            <person name="Kuo A."/>
            <person name="Mondo S.J."/>
            <person name="Salamov A.A."/>
            <person name="Labutti K."/>
            <person name="Zhao Z."/>
            <person name="Chiniquy J."/>
            <person name="Barry K."/>
            <person name="Brewer H.M."/>
            <person name="Purvine S.O."/>
            <person name="Wright A.T."/>
            <person name="Boxma B."/>
            <person name="Van Alen T."/>
            <person name="Hackstein J.H."/>
            <person name="Baker S.E."/>
            <person name="Grigoriev I.V."/>
            <person name="O'Malley M.A."/>
        </authorList>
    </citation>
    <scope>NUCLEOTIDE SEQUENCE [LARGE SCALE GENOMIC DNA]</scope>
    <source>
        <strain evidence="15">finn</strain>
    </source>
</reference>
<dbReference type="PIRSF" id="PIRSF038995">
    <property type="entry name" value="SRP68"/>
    <property type="match status" value="1"/>
</dbReference>
<evidence type="ECO:0000256" key="5">
    <source>
        <dbReference type="ARBA" id="ARBA00022490"/>
    </source>
</evidence>
<evidence type="ECO:0000256" key="1">
    <source>
        <dbReference type="ARBA" id="ARBA00004240"/>
    </source>
</evidence>
<comment type="similarity">
    <text evidence="4 12">Belongs to the SRP68 family.</text>
</comment>
<dbReference type="Pfam" id="PF16969">
    <property type="entry name" value="SRP68"/>
    <property type="match status" value="1"/>
</dbReference>
<dbReference type="Gene3D" id="1.10.3450.40">
    <property type="entry name" value="Signal recognition particle, SRP68 subunit, RNA-binding domain"/>
    <property type="match status" value="1"/>
</dbReference>
<keyword evidence="13" id="KW-0175">Coiled coil</keyword>
<dbReference type="GO" id="GO:0006614">
    <property type="term" value="P:SRP-dependent cotranslational protein targeting to membrane"/>
    <property type="evidence" value="ECO:0007669"/>
    <property type="project" value="InterPro"/>
</dbReference>
<dbReference type="FunFam" id="1.10.3450.40:FF:000001">
    <property type="entry name" value="Signal recognition particle subunit SRP68"/>
    <property type="match status" value="1"/>
</dbReference>
<evidence type="ECO:0000256" key="7">
    <source>
        <dbReference type="ARBA" id="ARBA00022884"/>
    </source>
</evidence>
<evidence type="ECO:0000256" key="6">
    <source>
        <dbReference type="ARBA" id="ARBA00022824"/>
    </source>
</evidence>
<dbReference type="Proteomes" id="UP000193719">
    <property type="component" value="Unassembled WGS sequence"/>
</dbReference>
<evidence type="ECO:0000256" key="2">
    <source>
        <dbReference type="ARBA" id="ARBA00004496"/>
    </source>
</evidence>
<keyword evidence="15" id="KW-1185">Reference proteome</keyword>
<evidence type="ECO:0000256" key="13">
    <source>
        <dbReference type="SAM" id="Coils"/>
    </source>
</evidence>
<reference evidence="14 15" key="2">
    <citation type="submission" date="2016-08" db="EMBL/GenBank/DDBJ databases">
        <title>Pervasive Adenine N6-methylation of Active Genes in Fungi.</title>
        <authorList>
            <consortium name="DOE Joint Genome Institute"/>
            <person name="Mondo S.J."/>
            <person name="Dannebaum R.O."/>
            <person name="Kuo R.C."/>
            <person name="Labutti K."/>
            <person name="Haridas S."/>
            <person name="Kuo A."/>
            <person name="Salamov A."/>
            <person name="Ahrendt S.R."/>
            <person name="Lipzen A."/>
            <person name="Sullivan W."/>
            <person name="Andreopoulos W.B."/>
            <person name="Clum A."/>
            <person name="Lindquist E."/>
            <person name="Daum C."/>
            <person name="Ramamoorthy G.K."/>
            <person name="Gryganskyi A."/>
            <person name="Culley D."/>
            <person name="Magnuson J.K."/>
            <person name="James T.Y."/>
            <person name="O'Malley M.A."/>
            <person name="Stajich J.E."/>
            <person name="Spatafora J.W."/>
            <person name="Visel A."/>
            <person name="Grigoriev I.V."/>
        </authorList>
    </citation>
    <scope>NUCLEOTIDE SEQUENCE [LARGE SCALE GENOMIC DNA]</scope>
    <source>
        <strain evidence="15">finn</strain>
    </source>
</reference>
<dbReference type="PANTHER" id="PTHR12860:SF0">
    <property type="entry name" value="SIGNAL RECOGNITION PARTICLE SUBUNIT SRP68"/>
    <property type="match status" value="1"/>
</dbReference>
<evidence type="ECO:0000256" key="12">
    <source>
        <dbReference type="PIRNR" id="PIRNR038995"/>
    </source>
</evidence>
<dbReference type="GO" id="GO:0005783">
    <property type="term" value="C:endoplasmic reticulum"/>
    <property type="evidence" value="ECO:0007669"/>
    <property type="project" value="UniProtKB-SubCell"/>
</dbReference>
<comment type="function">
    <text evidence="12">Component of the signal recognition particle (SRP) complex, a ribonucleoprotein complex that mediates the cotranslational targeting of secretory and membrane proteins to the endoplasmic reticulum (ER). The SRP complex interacts with the signal sequence in nascent secretory and membrane proteins and directs them to the membrane of the ER.</text>
</comment>
<name>A0A1Y1V076_9FUNG</name>
<keyword evidence="8 12" id="KW-0733">Signal recognition particle</keyword>
<evidence type="ECO:0000256" key="10">
    <source>
        <dbReference type="ARBA" id="ARBA00023274"/>
    </source>
</evidence>
<comment type="subcellular location">
    <subcellularLocation>
        <location evidence="2 12">Cytoplasm</location>
    </subcellularLocation>
    <subcellularLocation>
        <location evidence="1">Endoplasmic reticulum</location>
    </subcellularLocation>
    <subcellularLocation>
        <location evidence="3">Nucleus</location>
        <location evidence="3">Nucleolus</location>
    </subcellularLocation>
</comment>
<keyword evidence="7 12" id="KW-0694">RNA-binding</keyword>
<keyword evidence="5 12" id="KW-0963">Cytoplasm</keyword>
<evidence type="ECO:0000313" key="15">
    <source>
        <dbReference type="Proteomes" id="UP000193719"/>
    </source>
</evidence>
<dbReference type="AlphaFoldDB" id="A0A1Y1V076"/>
<evidence type="ECO:0000313" key="14">
    <source>
        <dbReference type="EMBL" id="ORX44306.1"/>
    </source>
</evidence>
<evidence type="ECO:0000256" key="3">
    <source>
        <dbReference type="ARBA" id="ARBA00004604"/>
    </source>
</evidence>
<dbReference type="GO" id="GO:0005786">
    <property type="term" value="C:signal recognition particle, endoplasmic reticulum targeting"/>
    <property type="evidence" value="ECO:0007669"/>
    <property type="project" value="UniProtKB-KW"/>
</dbReference>
<accession>A0A1Y1V076</accession>
<evidence type="ECO:0000256" key="8">
    <source>
        <dbReference type="ARBA" id="ARBA00023135"/>
    </source>
</evidence>
<dbReference type="InterPro" id="IPR026258">
    <property type="entry name" value="SRP68"/>
</dbReference>
<dbReference type="GO" id="GO:0005047">
    <property type="term" value="F:signal recognition particle binding"/>
    <property type="evidence" value="ECO:0007669"/>
    <property type="project" value="InterPro"/>
</dbReference>
<proteinExistence type="inferred from homology"/>
<sequence>MSEIEENEVINNEVEEEVIEKPVLSMNVLEIITEERNMHGLRHQDYQRYRRYCTQKIHNLRKFLKLTQGKKRYQKKEITIDIINNIKHLYVFLFSAERAWSYAMQLKSESLDEPRKHYHLIKRLRKAASYANQLEDVCKNYEKIDEKTLLDVQAYAALMTGYKLFEEQDWQAALEKFAIARTIYEKLAAAGDPQQEALCHSTIDSIDPNIRYCAYNLKINNTSNEDDIATLVEMKLKSSSTGANFLDDKIEALLQKKIQEKASQFTSITWRSHNIDIKNSKIAEGILQANDAIKDLEKAKIVDAENEKDIKQFNDSVEDKLSRFSNVLNAYHDGQRQAEKELLEDKLATDKVTSSKSEEKTNNLKALFSYISYQRLMFTLNRNLLLIKQIEINSTYPTEDNTKLCKSDNIVKLYDTIQQVINEVKELPFVDTDVSLSAILSIKTWYYKACRCLSCANLYIEDAKIPESLALLTRANSYVSNSKLEIDTILRKISGNKTLSTEISEEDVKELEEFKQKCEELSGKIRKLRIEQKAKYCMSIAEEENASSIEDLTKKEGKRKILINHLDDYATDEFDKSDPRLIDFPPAFEPIPCKPLFFDIALNKMDYSMDRLHLRASGKTQEKKGWGIFSMWGKKK</sequence>
<dbReference type="InterPro" id="IPR038253">
    <property type="entry name" value="SRP68_N_sf"/>
</dbReference>
<comment type="caution">
    <text evidence="14">The sequence shown here is derived from an EMBL/GenBank/DDBJ whole genome shotgun (WGS) entry which is preliminary data.</text>
</comment>
<dbReference type="InterPro" id="IPR034652">
    <property type="entry name" value="SRP68-RBD"/>
</dbReference>
<keyword evidence="9" id="KW-0539">Nucleus</keyword>
<dbReference type="OrthoDB" id="10255118at2759"/>
<protein>
    <recommendedName>
        <fullName evidence="11 12">Signal recognition particle subunit SRP68</fullName>
        <shortName evidence="12">SRP68</shortName>
    </recommendedName>
</protein>
<dbReference type="EMBL" id="MCFH01000046">
    <property type="protein sequence ID" value="ORX44306.1"/>
    <property type="molecule type" value="Genomic_DNA"/>
</dbReference>
<dbReference type="CDD" id="cd15481">
    <property type="entry name" value="SRP68-RBD"/>
    <property type="match status" value="1"/>
</dbReference>
<organism evidence="14 15">
    <name type="scientific">Piromyces finnis</name>
    <dbReference type="NCBI Taxonomy" id="1754191"/>
    <lineage>
        <taxon>Eukaryota</taxon>
        <taxon>Fungi</taxon>
        <taxon>Fungi incertae sedis</taxon>
        <taxon>Chytridiomycota</taxon>
        <taxon>Chytridiomycota incertae sedis</taxon>
        <taxon>Neocallimastigomycetes</taxon>
        <taxon>Neocallimastigales</taxon>
        <taxon>Neocallimastigaceae</taxon>
        <taxon>Piromyces</taxon>
    </lineage>
</organism>
<dbReference type="GO" id="GO:0005829">
    <property type="term" value="C:cytosol"/>
    <property type="evidence" value="ECO:0007669"/>
    <property type="project" value="UniProtKB-ARBA"/>
</dbReference>
<keyword evidence="6" id="KW-0256">Endoplasmic reticulum</keyword>
<keyword evidence="10 12" id="KW-0687">Ribonucleoprotein</keyword>
<evidence type="ECO:0000256" key="11">
    <source>
        <dbReference type="ARBA" id="ARBA00029498"/>
    </source>
</evidence>